<dbReference type="KEGG" id="ptn:PTRA_a1386"/>
<dbReference type="AlphaFoldDB" id="A0A0U2ISD9"/>
<name>A0A0U2ISD9_9GAMM</name>
<evidence type="ECO:0000313" key="1">
    <source>
        <dbReference type="EMBL" id="ALS32607.1"/>
    </source>
</evidence>
<gene>
    <name evidence="1" type="ORF">PTRA_a1386</name>
</gene>
<accession>A0A0U2ISD9</accession>
<protein>
    <submittedName>
        <fullName evidence="1">Uncharacterized protein</fullName>
    </submittedName>
</protein>
<proteinExistence type="predicted"/>
<dbReference type="PATRIC" id="fig|1315283.4.peg.1200"/>
<dbReference type="EMBL" id="CP011034">
    <property type="protein sequence ID" value="ALS32607.1"/>
    <property type="molecule type" value="Genomic_DNA"/>
</dbReference>
<organism evidence="1">
    <name type="scientific">Pseudoalteromonas translucida KMM 520</name>
    <dbReference type="NCBI Taxonomy" id="1315283"/>
    <lineage>
        <taxon>Bacteria</taxon>
        <taxon>Pseudomonadati</taxon>
        <taxon>Pseudomonadota</taxon>
        <taxon>Gammaproteobacteria</taxon>
        <taxon>Alteromonadales</taxon>
        <taxon>Pseudoalteromonadaceae</taxon>
        <taxon>Pseudoalteromonas</taxon>
    </lineage>
</organism>
<dbReference type="Proteomes" id="UP000065261">
    <property type="component" value="Chromosome I"/>
</dbReference>
<sequence length="45" mass="5090">MRLVICNTLLLSFCTLAAITYATYMRPQVTFNNLNDLVANLLKLV</sequence>
<reference evidence="1 2" key="1">
    <citation type="submission" date="2015-03" db="EMBL/GenBank/DDBJ databases">
        <authorList>
            <person name="Murphy D."/>
        </authorList>
    </citation>
    <scope>NUCLEOTIDE SEQUENCE [LARGE SCALE GENOMIC DNA]</scope>
    <source>
        <strain evidence="1 2">KMM 520</strain>
    </source>
</reference>
<evidence type="ECO:0000313" key="2">
    <source>
        <dbReference type="Proteomes" id="UP000065261"/>
    </source>
</evidence>